<name>R0LG61_ANAPL</name>
<reference evidence="2" key="1">
    <citation type="journal article" date="2013" name="Nat. Genet.">
        <title>The duck genome and transcriptome provide insight into an avian influenza virus reservoir species.</title>
        <authorList>
            <person name="Huang Y."/>
            <person name="Li Y."/>
            <person name="Burt D.W."/>
            <person name="Chen H."/>
            <person name="Zhang Y."/>
            <person name="Qian W."/>
            <person name="Kim H."/>
            <person name="Gan S."/>
            <person name="Zhao Y."/>
            <person name="Li J."/>
            <person name="Yi K."/>
            <person name="Feng H."/>
            <person name="Zhu P."/>
            <person name="Li B."/>
            <person name="Liu Q."/>
            <person name="Fairley S."/>
            <person name="Magor K.E."/>
            <person name="Du Z."/>
            <person name="Hu X."/>
            <person name="Goodman L."/>
            <person name="Tafer H."/>
            <person name="Vignal A."/>
            <person name="Lee T."/>
            <person name="Kim K.W."/>
            <person name="Sheng Z."/>
            <person name="An Y."/>
            <person name="Searle S."/>
            <person name="Herrero J."/>
            <person name="Groenen M.A."/>
            <person name="Crooijmans R.P."/>
            <person name="Faraut T."/>
            <person name="Cai Q."/>
            <person name="Webster R.G."/>
            <person name="Aldridge J.R."/>
            <person name="Warren W.C."/>
            <person name="Bartschat S."/>
            <person name="Kehr S."/>
            <person name="Marz M."/>
            <person name="Stadler P.F."/>
            <person name="Smith J."/>
            <person name="Kraus R.H."/>
            <person name="Zhao Y."/>
            <person name="Ren L."/>
            <person name="Fei J."/>
            <person name="Morisson M."/>
            <person name="Kaiser P."/>
            <person name="Griffin D.K."/>
            <person name="Rao M."/>
            <person name="Pitel F."/>
            <person name="Wang J."/>
            <person name="Li N."/>
        </authorList>
    </citation>
    <scope>NUCLEOTIDE SEQUENCE [LARGE SCALE GENOMIC DNA]</scope>
</reference>
<proteinExistence type="predicted"/>
<dbReference type="Proteomes" id="UP000296049">
    <property type="component" value="Unassembled WGS sequence"/>
</dbReference>
<gene>
    <name evidence="1" type="ORF">Anapl_02779</name>
</gene>
<dbReference type="EMBL" id="KB742773">
    <property type="protein sequence ID" value="EOB04639.1"/>
    <property type="molecule type" value="Genomic_DNA"/>
</dbReference>
<protein>
    <submittedName>
        <fullName evidence="1">Uncharacterized protein</fullName>
    </submittedName>
</protein>
<keyword evidence="2" id="KW-1185">Reference proteome</keyword>
<organism evidence="1 2">
    <name type="scientific">Anas platyrhynchos</name>
    <name type="common">Mallard</name>
    <name type="synonym">Anas boschas</name>
    <dbReference type="NCBI Taxonomy" id="8839"/>
    <lineage>
        <taxon>Eukaryota</taxon>
        <taxon>Metazoa</taxon>
        <taxon>Chordata</taxon>
        <taxon>Craniata</taxon>
        <taxon>Vertebrata</taxon>
        <taxon>Euteleostomi</taxon>
        <taxon>Archelosauria</taxon>
        <taxon>Archosauria</taxon>
        <taxon>Dinosauria</taxon>
        <taxon>Saurischia</taxon>
        <taxon>Theropoda</taxon>
        <taxon>Coelurosauria</taxon>
        <taxon>Aves</taxon>
        <taxon>Neognathae</taxon>
        <taxon>Galloanserae</taxon>
        <taxon>Anseriformes</taxon>
        <taxon>Anatidae</taxon>
        <taxon>Anatinae</taxon>
        <taxon>Anas</taxon>
    </lineage>
</organism>
<accession>R0LG61</accession>
<evidence type="ECO:0000313" key="2">
    <source>
        <dbReference type="Proteomes" id="UP000296049"/>
    </source>
</evidence>
<evidence type="ECO:0000313" key="1">
    <source>
        <dbReference type="EMBL" id="EOB04639.1"/>
    </source>
</evidence>
<sequence length="112" mass="12657">MTRDALIMSHFHTRPLVKITEDEFLQGPSAATAEVFIYTAQIILSSRSQHTSVEELIDLIAHLHLKSISQGTKLLAETEKLECSTSNEKVVVQVWSQRDELGSISFQAYLWL</sequence>
<dbReference type="AlphaFoldDB" id="R0LG61"/>